<dbReference type="InterPro" id="IPR051910">
    <property type="entry name" value="ComF/GntX_DNA_util-trans"/>
</dbReference>
<comment type="caution">
    <text evidence="3">The sequence shown here is derived from an EMBL/GenBank/DDBJ whole genome shotgun (WGS) entry which is preliminary data.</text>
</comment>
<evidence type="ECO:0000313" key="4">
    <source>
        <dbReference type="Proteomes" id="UP000306544"/>
    </source>
</evidence>
<evidence type="ECO:0000313" key="3">
    <source>
        <dbReference type="EMBL" id="TLP73279.1"/>
    </source>
</evidence>
<comment type="similarity">
    <text evidence="1">Belongs to the ComF/GntX family.</text>
</comment>
<dbReference type="AlphaFoldDB" id="A0A5R9A3J6"/>
<dbReference type="OrthoDB" id="5244859at2"/>
<dbReference type="CDD" id="cd06223">
    <property type="entry name" value="PRTases_typeI"/>
    <property type="match status" value="1"/>
</dbReference>
<sequence>MPSSTPSLTSALDRLWFSPLGGGVRRTAQQTADLLLPVACVGCGAEATDLCDECCVDFRLLTRDPFSAAEGAEALPITNVDEHGIHLLPVSSAGLYKTLVADVVIAFKDHERIGLGRVLAPALSRSVRTALQGVPPGADVLLVWPPSSPRARLRRGRSPVEELVSAAALPQRCRAQGPVLNRTRSGMLSLSGLRSQKGRAKSSRRAAVTQFELTEQARRAVSGQQVLLIDDVLTTGATIHGMYAALTEAGAFVRGAAVVAVTPRAGLQSE</sequence>
<name>A0A5R9A3J6_9MICC</name>
<accession>A0A5R9A3J6</accession>
<dbReference type="InterPro" id="IPR029057">
    <property type="entry name" value="PRTase-like"/>
</dbReference>
<reference evidence="3 4" key="1">
    <citation type="submission" date="2019-05" db="EMBL/GenBank/DDBJ databases">
        <title>Nesterenkonia sp. GY239, isolated from the Southern Atlantic Ocean.</title>
        <authorList>
            <person name="Zhang G."/>
        </authorList>
    </citation>
    <scope>NUCLEOTIDE SEQUENCE [LARGE SCALE GENOMIC DNA]</scope>
    <source>
        <strain evidence="3 4">GY239</strain>
    </source>
</reference>
<organism evidence="3 4">
    <name type="scientific">Nesterenkonia sphaerica</name>
    <dbReference type="NCBI Taxonomy" id="1804988"/>
    <lineage>
        <taxon>Bacteria</taxon>
        <taxon>Bacillati</taxon>
        <taxon>Actinomycetota</taxon>
        <taxon>Actinomycetes</taxon>
        <taxon>Micrococcales</taxon>
        <taxon>Micrococcaceae</taxon>
        <taxon>Nesterenkonia</taxon>
    </lineage>
</organism>
<protein>
    <submittedName>
        <fullName evidence="3">ComF family protein</fullName>
    </submittedName>
</protein>
<dbReference type="SUPFAM" id="SSF53271">
    <property type="entry name" value="PRTase-like"/>
    <property type="match status" value="1"/>
</dbReference>
<keyword evidence="4" id="KW-1185">Reference proteome</keyword>
<dbReference type="PANTHER" id="PTHR47505">
    <property type="entry name" value="DNA UTILIZATION PROTEIN YHGH"/>
    <property type="match status" value="1"/>
</dbReference>
<dbReference type="Pfam" id="PF00156">
    <property type="entry name" value="Pribosyltran"/>
    <property type="match status" value="1"/>
</dbReference>
<evidence type="ECO:0000259" key="2">
    <source>
        <dbReference type="Pfam" id="PF00156"/>
    </source>
</evidence>
<dbReference type="EMBL" id="VAWA01000014">
    <property type="protein sequence ID" value="TLP73279.1"/>
    <property type="molecule type" value="Genomic_DNA"/>
</dbReference>
<dbReference type="RefSeq" id="WP_138170768.1">
    <property type="nucleotide sequence ID" value="NZ_VAWA01000014.1"/>
</dbReference>
<gene>
    <name evidence="3" type="ORF">FEF27_10260</name>
</gene>
<dbReference type="Proteomes" id="UP000306544">
    <property type="component" value="Unassembled WGS sequence"/>
</dbReference>
<feature type="domain" description="Phosphoribosyltransferase" evidence="2">
    <location>
        <begin position="207"/>
        <end position="260"/>
    </location>
</feature>
<dbReference type="InterPro" id="IPR000836">
    <property type="entry name" value="PRTase_dom"/>
</dbReference>
<dbReference type="Gene3D" id="3.40.50.2020">
    <property type="match status" value="1"/>
</dbReference>
<dbReference type="PANTHER" id="PTHR47505:SF1">
    <property type="entry name" value="DNA UTILIZATION PROTEIN YHGH"/>
    <property type="match status" value="1"/>
</dbReference>
<proteinExistence type="inferred from homology"/>
<evidence type="ECO:0000256" key="1">
    <source>
        <dbReference type="ARBA" id="ARBA00008007"/>
    </source>
</evidence>